<reference evidence="5" key="1">
    <citation type="submission" date="2021-07" db="EMBL/GenBank/DDBJ databases">
        <authorList>
            <person name="Catto M.A."/>
            <person name="Jacobson A."/>
            <person name="Kennedy G."/>
            <person name="Labadie P."/>
            <person name="Hunt B.G."/>
            <person name="Srinivasan R."/>
        </authorList>
    </citation>
    <scope>NUCLEOTIDE SEQUENCE</scope>
    <source>
        <strain evidence="5">PL_HMW_Pooled</strain>
        <tissue evidence="5">Head</tissue>
    </source>
</reference>
<feature type="compositionally biased region" description="Basic and acidic residues" evidence="2">
    <location>
        <begin position="416"/>
        <end position="443"/>
    </location>
</feature>
<name>A0AAE1HP26_9NEOP</name>
<proteinExistence type="predicted"/>
<keyword evidence="3" id="KW-0472">Membrane</keyword>
<evidence type="ECO:0000259" key="4">
    <source>
        <dbReference type="PROSITE" id="PS50158"/>
    </source>
</evidence>
<dbReference type="Proteomes" id="UP001219518">
    <property type="component" value="Unassembled WGS sequence"/>
</dbReference>
<dbReference type="PANTHER" id="PTHR47481">
    <property type="match status" value="1"/>
</dbReference>
<dbReference type="AlphaFoldDB" id="A0AAE1HP26"/>
<evidence type="ECO:0000313" key="5">
    <source>
        <dbReference type="EMBL" id="KAK3924837.1"/>
    </source>
</evidence>
<keyword evidence="3" id="KW-0812">Transmembrane</keyword>
<evidence type="ECO:0000256" key="2">
    <source>
        <dbReference type="SAM" id="MobiDB-lite"/>
    </source>
</evidence>
<comment type="caution">
    <text evidence="5">The sequence shown here is derived from an EMBL/GenBank/DDBJ whole genome shotgun (WGS) entry which is preliminary data.</text>
</comment>
<dbReference type="Pfam" id="PF14223">
    <property type="entry name" value="Retrotran_gag_2"/>
    <property type="match status" value="1"/>
</dbReference>
<feature type="region of interest" description="Disordered" evidence="2">
    <location>
        <begin position="359"/>
        <end position="378"/>
    </location>
</feature>
<evidence type="ECO:0000256" key="1">
    <source>
        <dbReference type="PROSITE-ProRule" id="PRU00047"/>
    </source>
</evidence>
<feature type="compositionally biased region" description="Polar residues" evidence="2">
    <location>
        <begin position="663"/>
        <end position="672"/>
    </location>
</feature>
<gene>
    <name evidence="5" type="ORF">KUF71_013110</name>
</gene>
<keyword evidence="3" id="KW-1133">Transmembrane helix</keyword>
<organism evidence="5 6">
    <name type="scientific">Frankliniella fusca</name>
    <dbReference type="NCBI Taxonomy" id="407009"/>
    <lineage>
        <taxon>Eukaryota</taxon>
        <taxon>Metazoa</taxon>
        <taxon>Ecdysozoa</taxon>
        <taxon>Arthropoda</taxon>
        <taxon>Hexapoda</taxon>
        <taxon>Insecta</taxon>
        <taxon>Pterygota</taxon>
        <taxon>Neoptera</taxon>
        <taxon>Paraneoptera</taxon>
        <taxon>Thysanoptera</taxon>
        <taxon>Terebrantia</taxon>
        <taxon>Thripoidea</taxon>
        <taxon>Thripidae</taxon>
        <taxon>Frankliniella</taxon>
    </lineage>
</organism>
<accession>A0AAE1HP26</accession>
<feature type="region of interest" description="Disordered" evidence="2">
    <location>
        <begin position="399"/>
        <end position="451"/>
    </location>
</feature>
<dbReference type="Gene3D" id="4.10.60.10">
    <property type="entry name" value="Zinc finger, CCHC-type"/>
    <property type="match status" value="1"/>
</dbReference>
<keyword evidence="1" id="KW-0862">Zinc</keyword>
<feature type="non-terminal residue" evidence="5">
    <location>
        <position position="732"/>
    </location>
</feature>
<dbReference type="PANTHER" id="PTHR47481:SF14">
    <property type="entry name" value="RETROTRANSPOSON COPIA-LIKE N-TERMINAL DOMAIN-CONTAINING PROTEIN"/>
    <property type="match status" value="1"/>
</dbReference>
<dbReference type="PROSITE" id="PS50158">
    <property type="entry name" value="ZF_CCHC"/>
    <property type="match status" value="1"/>
</dbReference>
<keyword evidence="6" id="KW-1185">Reference proteome</keyword>
<keyword evidence="1" id="KW-0479">Metal-binding</keyword>
<feature type="region of interest" description="Disordered" evidence="2">
    <location>
        <begin position="1"/>
        <end position="37"/>
    </location>
</feature>
<dbReference type="InterPro" id="IPR001878">
    <property type="entry name" value="Znf_CCHC"/>
</dbReference>
<feature type="domain" description="CCHC-type" evidence="4">
    <location>
        <begin position="339"/>
        <end position="354"/>
    </location>
</feature>
<protein>
    <recommendedName>
        <fullName evidence="4">CCHC-type domain-containing protein</fullName>
    </recommendedName>
</protein>
<feature type="non-terminal residue" evidence="5">
    <location>
        <position position="1"/>
    </location>
</feature>
<dbReference type="InterPro" id="IPR054722">
    <property type="entry name" value="PolX-like_BBD"/>
</dbReference>
<dbReference type="EMBL" id="JAHWGI010001205">
    <property type="protein sequence ID" value="KAK3924837.1"/>
    <property type="molecule type" value="Genomic_DNA"/>
</dbReference>
<dbReference type="SMART" id="SM00343">
    <property type="entry name" value="ZnF_C2HC"/>
    <property type="match status" value="2"/>
</dbReference>
<feature type="region of interest" description="Disordered" evidence="2">
    <location>
        <begin position="660"/>
        <end position="693"/>
    </location>
</feature>
<feature type="region of interest" description="Disordered" evidence="2">
    <location>
        <begin position="705"/>
        <end position="732"/>
    </location>
</feature>
<dbReference type="Pfam" id="PF22936">
    <property type="entry name" value="Pol_BBD"/>
    <property type="match status" value="1"/>
</dbReference>
<feature type="region of interest" description="Disordered" evidence="2">
    <location>
        <begin position="300"/>
        <end position="323"/>
    </location>
</feature>
<reference evidence="5" key="2">
    <citation type="journal article" date="2023" name="BMC Genomics">
        <title>Pest status, molecular evolution, and epigenetic factors derived from the genome assembly of Frankliniella fusca, a thysanopteran phytovirus vector.</title>
        <authorList>
            <person name="Catto M.A."/>
            <person name="Labadie P.E."/>
            <person name="Jacobson A.L."/>
            <person name="Kennedy G.G."/>
            <person name="Srinivasan R."/>
            <person name="Hunt B.G."/>
        </authorList>
    </citation>
    <scope>NUCLEOTIDE SEQUENCE</scope>
    <source>
        <strain evidence="5">PL_HMW_Pooled</strain>
    </source>
</reference>
<dbReference type="GO" id="GO:0008270">
    <property type="term" value="F:zinc ion binding"/>
    <property type="evidence" value="ECO:0007669"/>
    <property type="project" value="UniProtKB-KW"/>
</dbReference>
<feature type="transmembrane region" description="Helical" evidence="3">
    <location>
        <begin position="52"/>
        <end position="72"/>
    </location>
</feature>
<evidence type="ECO:0000256" key="3">
    <source>
        <dbReference type="SAM" id="Phobius"/>
    </source>
</evidence>
<keyword evidence="1" id="KW-0863">Zinc-finger</keyword>
<dbReference type="GO" id="GO:0003676">
    <property type="term" value="F:nucleic acid binding"/>
    <property type="evidence" value="ECO:0007669"/>
    <property type="project" value="InterPro"/>
</dbReference>
<sequence length="732" mass="83683">RTRKLQNKQKNSSTFTLDCPTDDKQAKARPGQVQCDNTHQTKRPEAVVALWLIKKVFSFIVILFVIFSTYPVIHSDCVTRARTLFLSCCAVWYLLNISGIKVFLNVSTMSSARETDSITRLSDGSTYPLWAKEIQLLFRKARIDDIVDGTSKYDAITHDEKDTTTSLKAKQDNWKAADADATLMIYATIDPNVKRHILMCDSSQQMFARLKAIYEKSNDRQRCVLLQNLYDFKFNPKKDAMSNISDLETIVYRLKALKENINDNMVISKILSALPPSYKDFKRFWGGIAEEKKTLEELKSSLQTEEEDYQKTNPTQTTSNVESEDNICMNVEKRSQRTCYKCGDPSHFQRFCPKFPPVSKGHNTQDRNNLHQQQNHQKAKHFNPCGICRKTNHQEKDCNFRPGGKWYTPKDKKRKREDNETKPNLLDHKNESKRLRHHDERSGHSSKKVSTPEVLLTNLSTKRDELCAVSKKPKRDELCAVSSKPNRDELCAVSSKPNPGELCASNKTNFQDRKSVCSKNQSIQSTCAKRNCHESCCVNQANYSDTEISKTVQFCVDSGATADMTDDVDLLEDPVKVIENIRVAKKQQSMQSLAIGRINSKEYNIDNVRFVPAITRNLMSVAKMTNRGQAVIFSKEGVRILKNDIIVPEDMEDEPNQIEEHIPQTQQSPTKKGNSEDLEEILHHPQSSPEEEINSEVLEEVLHHPHSPPENIFTDEMTETQIVRPPETEEDL</sequence>
<feature type="compositionally biased region" description="Polar residues" evidence="2">
    <location>
        <begin position="311"/>
        <end position="321"/>
    </location>
</feature>
<evidence type="ECO:0000313" key="6">
    <source>
        <dbReference type="Proteomes" id="UP001219518"/>
    </source>
</evidence>